<dbReference type="EMBL" id="MFIY01000021">
    <property type="protein sequence ID" value="OGG00175.1"/>
    <property type="molecule type" value="Genomic_DNA"/>
</dbReference>
<dbReference type="GO" id="GO:0016779">
    <property type="term" value="F:nucleotidyltransferase activity"/>
    <property type="evidence" value="ECO:0007669"/>
    <property type="project" value="UniProtKB-KW"/>
</dbReference>
<dbReference type="PANTHER" id="PTHR43793">
    <property type="entry name" value="FAD SYNTHASE"/>
    <property type="match status" value="1"/>
</dbReference>
<dbReference type="AlphaFoldDB" id="A0A1F5YJ42"/>
<evidence type="ECO:0000313" key="5">
    <source>
        <dbReference type="Proteomes" id="UP000178230"/>
    </source>
</evidence>
<dbReference type="SUPFAM" id="SSF52374">
    <property type="entry name" value="Nucleotidylyl transferase"/>
    <property type="match status" value="1"/>
</dbReference>
<sequence>MNKIISLKKAETVLSSHKIKKRTIVLTGGCFDILHIGHIEFFKKARKEGDILVILLESDRKVKALKGPNRPIFSQKERALVLSSIAQINYIILLPYITSDKIYTDIVFKLKPDIIAVTENDPMFDKKKIQANKIKATIKIIPFVKTYSSSKLLNILGID</sequence>
<keyword evidence="2" id="KW-0548">Nucleotidyltransferase</keyword>
<reference evidence="4 5" key="1">
    <citation type="journal article" date="2016" name="Nat. Commun.">
        <title>Thousands of microbial genomes shed light on interconnected biogeochemical processes in an aquifer system.</title>
        <authorList>
            <person name="Anantharaman K."/>
            <person name="Brown C.T."/>
            <person name="Hug L.A."/>
            <person name="Sharon I."/>
            <person name="Castelle C.J."/>
            <person name="Probst A.J."/>
            <person name="Thomas B.C."/>
            <person name="Singh A."/>
            <person name="Wilkins M.J."/>
            <person name="Karaoz U."/>
            <person name="Brodie E.L."/>
            <person name="Williams K.H."/>
            <person name="Hubbard S.S."/>
            <person name="Banfield J.F."/>
        </authorList>
    </citation>
    <scope>NUCLEOTIDE SEQUENCE [LARGE SCALE GENOMIC DNA]</scope>
</reference>
<organism evidence="4 5">
    <name type="scientific">Candidatus Gottesmanbacteria bacterium RBG_13_37_7</name>
    <dbReference type="NCBI Taxonomy" id="1798369"/>
    <lineage>
        <taxon>Bacteria</taxon>
        <taxon>Candidatus Gottesmaniibacteriota</taxon>
    </lineage>
</organism>
<feature type="domain" description="Cytidyltransferase-like" evidence="3">
    <location>
        <begin position="26"/>
        <end position="133"/>
    </location>
</feature>
<dbReference type="Proteomes" id="UP000178230">
    <property type="component" value="Unassembled WGS sequence"/>
</dbReference>
<evidence type="ECO:0000259" key="3">
    <source>
        <dbReference type="Pfam" id="PF01467"/>
    </source>
</evidence>
<dbReference type="PANTHER" id="PTHR43793:SF2">
    <property type="entry name" value="BIFUNCTIONAL PROTEIN HLDE"/>
    <property type="match status" value="1"/>
</dbReference>
<dbReference type="Pfam" id="PF01467">
    <property type="entry name" value="CTP_transf_like"/>
    <property type="match status" value="1"/>
</dbReference>
<dbReference type="InterPro" id="IPR014729">
    <property type="entry name" value="Rossmann-like_a/b/a_fold"/>
</dbReference>
<evidence type="ECO:0000256" key="1">
    <source>
        <dbReference type="ARBA" id="ARBA00022679"/>
    </source>
</evidence>
<keyword evidence="1" id="KW-0808">Transferase</keyword>
<accession>A0A1F5YJ42</accession>
<evidence type="ECO:0000313" key="4">
    <source>
        <dbReference type="EMBL" id="OGG00175.1"/>
    </source>
</evidence>
<dbReference type="InterPro" id="IPR050385">
    <property type="entry name" value="Archaeal_FAD_synthase"/>
</dbReference>
<comment type="caution">
    <text evidence="4">The sequence shown here is derived from an EMBL/GenBank/DDBJ whole genome shotgun (WGS) entry which is preliminary data.</text>
</comment>
<name>A0A1F5YJ42_9BACT</name>
<dbReference type="InterPro" id="IPR004821">
    <property type="entry name" value="Cyt_trans-like"/>
</dbReference>
<dbReference type="Gene3D" id="3.40.50.620">
    <property type="entry name" value="HUPs"/>
    <property type="match status" value="1"/>
</dbReference>
<evidence type="ECO:0000256" key="2">
    <source>
        <dbReference type="ARBA" id="ARBA00022695"/>
    </source>
</evidence>
<proteinExistence type="predicted"/>
<protein>
    <recommendedName>
        <fullName evidence="3">Cytidyltransferase-like domain-containing protein</fullName>
    </recommendedName>
</protein>
<gene>
    <name evidence="4" type="ORF">A2Y99_02480</name>
</gene>
<dbReference type="NCBIfam" id="TIGR00125">
    <property type="entry name" value="cyt_tran_rel"/>
    <property type="match status" value="1"/>
</dbReference>